<dbReference type="PIRSF" id="PIRSF037471">
    <property type="entry name" value="UCP037471"/>
    <property type="match status" value="1"/>
</dbReference>
<keyword evidence="17" id="KW-1185">Reference proteome</keyword>
<evidence type="ECO:0000256" key="5">
    <source>
        <dbReference type="ARBA" id="ARBA00022729"/>
    </source>
</evidence>
<keyword evidence="11" id="KW-0408">Iron</keyword>
<dbReference type="Gene3D" id="1.20.120.1770">
    <property type="match status" value="1"/>
</dbReference>
<dbReference type="PANTHER" id="PTHR23130:SF195">
    <property type="entry name" value="CYTOCHROME B561 AND DOMON DOMAIN-CONTAINING PROTEIN"/>
    <property type="match status" value="1"/>
</dbReference>
<evidence type="ECO:0000256" key="10">
    <source>
        <dbReference type="PIRNR" id="PIRNR037471"/>
    </source>
</evidence>
<dbReference type="SMART" id="SM00665">
    <property type="entry name" value="B561"/>
    <property type="match status" value="1"/>
</dbReference>
<protein>
    <recommendedName>
        <fullName evidence="10">Cytochrome b561 and DOMON domain-containing protein</fullName>
    </recommendedName>
</protein>
<evidence type="ECO:0000313" key="17">
    <source>
        <dbReference type="Proteomes" id="UP001419268"/>
    </source>
</evidence>
<dbReference type="CDD" id="cd08760">
    <property type="entry name" value="Cyt_b561_FRRS1_like"/>
    <property type="match status" value="1"/>
</dbReference>
<evidence type="ECO:0000256" key="11">
    <source>
        <dbReference type="PIRSR" id="PIRSR037471-1"/>
    </source>
</evidence>
<keyword evidence="2 10" id="KW-0813">Transport</keyword>
<keyword evidence="6 10" id="KW-0249">Electron transport</keyword>
<dbReference type="InterPro" id="IPR045265">
    <property type="entry name" value="AIR12_DOMON"/>
</dbReference>
<evidence type="ECO:0000256" key="8">
    <source>
        <dbReference type="ARBA" id="ARBA00023136"/>
    </source>
</evidence>
<evidence type="ECO:0000259" key="15">
    <source>
        <dbReference type="PROSITE" id="PS50939"/>
    </source>
</evidence>
<dbReference type="InterPro" id="IPR017214">
    <property type="entry name" value="UCP037471"/>
</dbReference>
<dbReference type="EMBL" id="JBBNAG010000013">
    <property type="protein sequence ID" value="KAK9082714.1"/>
    <property type="molecule type" value="Genomic_DNA"/>
</dbReference>
<dbReference type="AlphaFoldDB" id="A0AAP0DX45"/>
<evidence type="ECO:0000256" key="13">
    <source>
        <dbReference type="SAM" id="SignalP"/>
    </source>
</evidence>
<keyword evidence="3 12" id="KW-0812">Transmembrane</keyword>
<feature type="transmembrane region" description="Helical" evidence="12">
    <location>
        <begin position="243"/>
        <end position="264"/>
    </location>
</feature>
<name>A0AAP0DX45_9MAGN</name>
<feature type="binding site" description="axial binding residue" evidence="11">
    <location>
        <position position="212"/>
    </location>
    <ligand>
        <name>heme b</name>
        <dbReference type="ChEBI" id="CHEBI:60344"/>
        <label>1</label>
    </ligand>
    <ligandPart>
        <name>Fe</name>
        <dbReference type="ChEBI" id="CHEBI:18248"/>
    </ligandPart>
</feature>
<reference evidence="16 17" key="1">
    <citation type="submission" date="2024-01" db="EMBL/GenBank/DDBJ databases">
        <title>Genome assemblies of Stephania.</title>
        <authorList>
            <person name="Yang L."/>
        </authorList>
    </citation>
    <scope>NUCLEOTIDE SEQUENCE [LARGE SCALE GENOMIC DNA]</scope>
    <source>
        <strain evidence="16">JXDWG</strain>
        <tissue evidence="16">Leaf</tissue>
    </source>
</reference>
<dbReference type="Pfam" id="PF03188">
    <property type="entry name" value="Cytochrom_B561"/>
    <property type="match status" value="1"/>
</dbReference>
<dbReference type="InterPro" id="IPR006593">
    <property type="entry name" value="Cyt_b561/ferric_Rdtase_TM"/>
</dbReference>
<feature type="transmembrane region" description="Helical" evidence="12">
    <location>
        <begin position="348"/>
        <end position="373"/>
    </location>
</feature>
<evidence type="ECO:0000259" key="14">
    <source>
        <dbReference type="PROSITE" id="PS50836"/>
    </source>
</evidence>
<dbReference type="FunFam" id="1.20.120.1770:FF:000007">
    <property type="entry name" value="Cytochrome b561 and DOMON domain-containing protein"/>
    <property type="match status" value="1"/>
</dbReference>
<dbReference type="Pfam" id="PF04526">
    <property type="entry name" value="DUF568"/>
    <property type="match status" value="1"/>
</dbReference>
<evidence type="ECO:0000256" key="7">
    <source>
        <dbReference type="ARBA" id="ARBA00022989"/>
    </source>
</evidence>
<evidence type="ECO:0000256" key="9">
    <source>
        <dbReference type="ARBA" id="ARBA00053871"/>
    </source>
</evidence>
<dbReference type="InterPro" id="IPR005018">
    <property type="entry name" value="DOMON_domain"/>
</dbReference>
<comment type="cofactor">
    <cofactor evidence="10">
        <name>heme b</name>
        <dbReference type="ChEBI" id="CHEBI:60344"/>
    </cofactor>
    <text evidence="10">Binds 2 heme b groups non-covalently.</text>
</comment>
<dbReference type="GO" id="GO:0016020">
    <property type="term" value="C:membrane"/>
    <property type="evidence" value="ECO:0007669"/>
    <property type="project" value="UniProtKB-SubCell"/>
</dbReference>
<feature type="transmembrane region" description="Helical" evidence="12">
    <location>
        <begin position="315"/>
        <end position="336"/>
    </location>
</feature>
<comment type="function">
    <text evidence="9">May act as a catecholamine-responsive trans-membrane electron transporter.</text>
</comment>
<evidence type="ECO:0000256" key="6">
    <source>
        <dbReference type="ARBA" id="ARBA00022982"/>
    </source>
</evidence>
<comment type="subcellular location">
    <subcellularLocation>
        <location evidence="1">Membrane</location>
        <topology evidence="1">Multi-pass membrane protein</topology>
    </subcellularLocation>
</comment>
<evidence type="ECO:0000256" key="3">
    <source>
        <dbReference type="ARBA" id="ARBA00022692"/>
    </source>
</evidence>
<dbReference type="PANTHER" id="PTHR23130">
    <property type="entry name" value="CYTOCHROME B561 AND DOMON DOMAIN-CONTAINING PROTEIN"/>
    <property type="match status" value="1"/>
</dbReference>
<keyword evidence="8 10" id="KW-0472">Membrane</keyword>
<evidence type="ECO:0000256" key="4">
    <source>
        <dbReference type="ARBA" id="ARBA00022723"/>
    </source>
</evidence>
<proteinExistence type="predicted"/>
<comment type="caution">
    <text evidence="16">The sequence shown here is derived from an EMBL/GenBank/DDBJ whole genome shotgun (WGS) entry which is preliminary data.</text>
</comment>
<feature type="chain" id="PRO_5042943989" description="Cytochrome b561 and DOMON domain-containing protein" evidence="13">
    <location>
        <begin position="23"/>
        <end position="388"/>
    </location>
</feature>
<gene>
    <name evidence="16" type="ORF">Scep_029185</name>
</gene>
<sequence>MALWLWSCLVVLIILFVQKTQSQQVLTCNSSPKLKFDHCNELPKLGSVLQWTYTPTKSTLSIAFAAVLPSADGWIAWAINPTSTGMVGAQALIAFQEGAGAVSVKTFNVTSYKSIEPSEIDFPVSNMSAEVVDGGVMRLFATIKVPPEIGTVVNQVWQVGAAVEGGVPLVHDFASDNLNSVGTLNLTTPSGSGGAVAGGGDGGSKQKKRNIHGILNAVSWGVLFPVGVILARYVKAFEFGDPAWFYLHIGCQVSAYAIGVAGWATGLKLGSQSKGVVHNYHRNIGIALFSLATLQMFALFLRPKKEHKLRIYWSVYHRGVGLSIIVLGIINVFKGLDILNPDKKWRNAYTIALIVLGVVAVVFEAISWVRFIVKKKKSKRSSRNDQTF</sequence>
<feature type="binding site" description="axial binding residue" evidence="11">
    <location>
        <position position="317"/>
    </location>
    <ligand>
        <name>heme b</name>
        <dbReference type="ChEBI" id="CHEBI:60344"/>
        <label>1</label>
    </ligand>
    <ligandPart>
        <name>Fe</name>
        <dbReference type="ChEBI" id="CHEBI:18248"/>
    </ligandPart>
</feature>
<dbReference type="CDD" id="cd09629">
    <property type="entry name" value="DOMON_CIL1_like"/>
    <property type="match status" value="1"/>
</dbReference>
<keyword evidence="4 11" id="KW-0479">Metal-binding</keyword>
<keyword evidence="5 13" id="KW-0732">Signal</keyword>
<feature type="binding site" description="axial binding residue" evidence="11">
    <location>
        <position position="281"/>
    </location>
    <ligand>
        <name>heme b</name>
        <dbReference type="ChEBI" id="CHEBI:60344"/>
        <label>1</label>
    </ligand>
    <ligandPart>
        <name>Fe</name>
        <dbReference type="ChEBI" id="CHEBI:18248"/>
    </ligandPart>
</feature>
<dbReference type="PROSITE" id="PS50836">
    <property type="entry name" value="DOMON"/>
    <property type="match status" value="1"/>
</dbReference>
<keyword evidence="7 12" id="KW-1133">Transmembrane helix</keyword>
<dbReference type="Proteomes" id="UP001419268">
    <property type="component" value="Unassembled WGS sequence"/>
</dbReference>
<evidence type="ECO:0000256" key="12">
    <source>
        <dbReference type="SAM" id="Phobius"/>
    </source>
</evidence>
<feature type="signal peptide" evidence="13">
    <location>
        <begin position="1"/>
        <end position="22"/>
    </location>
</feature>
<dbReference type="GO" id="GO:0046872">
    <property type="term" value="F:metal ion binding"/>
    <property type="evidence" value="ECO:0007669"/>
    <property type="project" value="UniProtKB-KW"/>
</dbReference>
<feature type="transmembrane region" description="Helical" evidence="12">
    <location>
        <begin position="213"/>
        <end position="231"/>
    </location>
</feature>
<feature type="binding site" description="axial binding residue" evidence="11">
    <location>
        <position position="248"/>
    </location>
    <ligand>
        <name>heme b</name>
        <dbReference type="ChEBI" id="CHEBI:60344"/>
        <label>1</label>
    </ligand>
    <ligandPart>
        <name>Fe</name>
        <dbReference type="ChEBI" id="CHEBI:18248"/>
    </ligandPart>
</feature>
<feature type="transmembrane region" description="Helical" evidence="12">
    <location>
        <begin position="284"/>
        <end position="303"/>
    </location>
</feature>
<evidence type="ECO:0000256" key="2">
    <source>
        <dbReference type="ARBA" id="ARBA00022448"/>
    </source>
</evidence>
<dbReference type="PROSITE" id="PS50939">
    <property type="entry name" value="CYTOCHROME_B561"/>
    <property type="match status" value="1"/>
</dbReference>
<evidence type="ECO:0000313" key="16">
    <source>
        <dbReference type="EMBL" id="KAK9082714.1"/>
    </source>
</evidence>
<feature type="domain" description="DOMON" evidence="14">
    <location>
        <begin position="45"/>
        <end position="160"/>
    </location>
</feature>
<evidence type="ECO:0000256" key="1">
    <source>
        <dbReference type="ARBA" id="ARBA00004141"/>
    </source>
</evidence>
<accession>A0AAP0DX45</accession>
<organism evidence="16 17">
    <name type="scientific">Stephania cephalantha</name>
    <dbReference type="NCBI Taxonomy" id="152367"/>
    <lineage>
        <taxon>Eukaryota</taxon>
        <taxon>Viridiplantae</taxon>
        <taxon>Streptophyta</taxon>
        <taxon>Embryophyta</taxon>
        <taxon>Tracheophyta</taxon>
        <taxon>Spermatophyta</taxon>
        <taxon>Magnoliopsida</taxon>
        <taxon>Ranunculales</taxon>
        <taxon>Menispermaceae</taxon>
        <taxon>Menispermoideae</taxon>
        <taxon>Cissampelideae</taxon>
        <taxon>Stephania</taxon>
    </lineage>
</organism>
<feature type="domain" description="Cytochrome b561" evidence="15">
    <location>
        <begin position="169"/>
        <end position="372"/>
    </location>
</feature>